<dbReference type="Proteomes" id="UP000245119">
    <property type="component" value="Linkage Group LG13"/>
</dbReference>
<evidence type="ECO:0000256" key="2">
    <source>
        <dbReference type="SAM" id="SignalP"/>
    </source>
</evidence>
<feature type="domain" description="Expansin-like EG45" evidence="3">
    <location>
        <begin position="46"/>
        <end position="150"/>
    </location>
</feature>
<dbReference type="CDD" id="cd22271">
    <property type="entry name" value="DPBB_EXP_N-like"/>
    <property type="match status" value="1"/>
</dbReference>
<proteinExistence type="predicted"/>
<dbReference type="AlphaFoldDB" id="A0A2T7NDP7"/>
<dbReference type="InterPro" id="IPR036749">
    <property type="entry name" value="Expansin_CBD_sf"/>
</dbReference>
<name>A0A2T7NDP7_POMCA</name>
<keyword evidence="1 2" id="KW-0732">Signal</keyword>
<dbReference type="NCBIfam" id="NF041144">
    <property type="entry name" value="expansin_EXLX1"/>
    <property type="match status" value="1"/>
</dbReference>
<sequence>MLLLSLLSLVVVASVDGAGTVNSEALNMYKSTFKGDGTYYGSSGGGGTCSYGVQNPPAASGTKYPVALNSPQFMNSVMCGSCWRVTGAGTGSGHSPITGTFTVFVDNLCPECHAGDLDLGVSGDGRWDITIQAVQCPVGSGNVQFKFQGSNPYYVKLQVRNARLPVHVMEIEQGGSFHAMTHTGDGFFLYNGGPISGAFRVRLTAVNGAQITDTISGIVNDQILSGQNQFPLDSSLPSA</sequence>
<dbReference type="OMA" id="SEISWHF"/>
<accession>A0A2T7NDP7</accession>
<dbReference type="Gene3D" id="2.40.40.10">
    <property type="entry name" value="RlpA-like domain"/>
    <property type="match status" value="1"/>
</dbReference>
<evidence type="ECO:0000259" key="3">
    <source>
        <dbReference type="PROSITE" id="PS50842"/>
    </source>
</evidence>
<dbReference type="STRING" id="400727.A0A2T7NDP7"/>
<dbReference type="SUPFAM" id="SSF49590">
    <property type="entry name" value="PHL pollen allergen"/>
    <property type="match status" value="1"/>
</dbReference>
<feature type="chain" id="PRO_5015487637" description="Expansin-like EG45 domain-containing protein" evidence="2">
    <location>
        <begin position="18"/>
        <end position="239"/>
    </location>
</feature>
<dbReference type="InterPro" id="IPR036908">
    <property type="entry name" value="RlpA-like_sf"/>
</dbReference>
<gene>
    <name evidence="4" type="ORF">C0Q70_19785</name>
</gene>
<evidence type="ECO:0000256" key="1">
    <source>
        <dbReference type="ARBA" id="ARBA00022729"/>
    </source>
</evidence>
<reference evidence="4 5" key="1">
    <citation type="submission" date="2018-04" db="EMBL/GenBank/DDBJ databases">
        <title>The genome of golden apple snail Pomacea canaliculata provides insight into stress tolerance and invasive adaptation.</title>
        <authorList>
            <person name="Liu C."/>
            <person name="Liu B."/>
            <person name="Ren Y."/>
            <person name="Zhang Y."/>
            <person name="Wang H."/>
            <person name="Li S."/>
            <person name="Jiang F."/>
            <person name="Yin L."/>
            <person name="Zhang G."/>
            <person name="Qian W."/>
            <person name="Fan W."/>
        </authorList>
    </citation>
    <scope>NUCLEOTIDE SEQUENCE [LARGE SCALE GENOMIC DNA]</scope>
    <source>
        <strain evidence="4">SZHN2017</strain>
        <tissue evidence="4">Muscle</tissue>
    </source>
</reference>
<dbReference type="Gene3D" id="2.60.40.760">
    <property type="entry name" value="Expansin, cellulose-binding-like domain"/>
    <property type="match status" value="1"/>
</dbReference>
<protein>
    <recommendedName>
        <fullName evidence="3">Expansin-like EG45 domain-containing protein</fullName>
    </recommendedName>
</protein>
<dbReference type="PROSITE" id="PS50842">
    <property type="entry name" value="EXPANSIN_EG45"/>
    <property type="match status" value="1"/>
</dbReference>
<dbReference type="OrthoDB" id="406505at2759"/>
<dbReference type="PANTHER" id="PTHR31836">
    <property type="match status" value="1"/>
</dbReference>
<dbReference type="InterPro" id="IPR007112">
    <property type="entry name" value="Expansin/allergen_DPBB_dom"/>
</dbReference>
<dbReference type="InterPro" id="IPR049818">
    <property type="entry name" value="Expansin_EXLX1-like"/>
</dbReference>
<dbReference type="PANTHER" id="PTHR31836:SF21">
    <property type="entry name" value="EXPANSIN-LIKE PROTEIN 7"/>
    <property type="match status" value="1"/>
</dbReference>
<dbReference type="EMBL" id="PZQS01000013">
    <property type="protein sequence ID" value="PVD19298.1"/>
    <property type="molecule type" value="Genomic_DNA"/>
</dbReference>
<feature type="signal peptide" evidence="2">
    <location>
        <begin position="1"/>
        <end position="17"/>
    </location>
</feature>
<evidence type="ECO:0000313" key="5">
    <source>
        <dbReference type="Proteomes" id="UP000245119"/>
    </source>
</evidence>
<comment type="caution">
    <text evidence="4">The sequence shown here is derived from an EMBL/GenBank/DDBJ whole genome shotgun (WGS) entry which is preliminary data.</text>
</comment>
<dbReference type="SUPFAM" id="SSF50685">
    <property type="entry name" value="Barwin-like endoglucanases"/>
    <property type="match status" value="1"/>
</dbReference>
<organism evidence="4 5">
    <name type="scientific">Pomacea canaliculata</name>
    <name type="common">Golden apple snail</name>
    <dbReference type="NCBI Taxonomy" id="400727"/>
    <lineage>
        <taxon>Eukaryota</taxon>
        <taxon>Metazoa</taxon>
        <taxon>Spiralia</taxon>
        <taxon>Lophotrochozoa</taxon>
        <taxon>Mollusca</taxon>
        <taxon>Gastropoda</taxon>
        <taxon>Caenogastropoda</taxon>
        <taxon>Architaenioglossa</taxon>
        <taxon>Ampullarioidea</taxon>
        <taxon>Ampullariidae</taxon>
        <taxon>Pomacea</taxon>
    </lineage>
</organism>
<evidence type="ECO:0000313" key="4">
    <source>
        <dbReference type="EMBL" id="PVD19298.1"/>
    </source>
</evidence>
<keyword evidence="5" id="KW-1185">Reference proteome</keyword>
<dbReference type="InterPro" id="IPR051477">
    <property type="entry name" value="Expansin_CellWall"/>
</dbReference>